<organism evidence="1 2">
    <name type="scientific">Periplaneta americana</name>
    <name type="common">American cockroach</name>
    <name type="synonym">Blatta americana</name>
    <dbReference type="NCBI Taxonomy" id="6978"/>
    <lineage>
        <taxon>Eukaryota</taxon>
        <taxon>Metazoa</taxon>
        <taxon>Ecdysozoa</taxon>
        <taxon>Arthropoda</taxon>
        <taxon>Hexapoda</taxon>
        <taxon>Insecta</taxon>
        <taxon>Pterygota</taxon>
        <taxon>Neoptera</taxon>
        <taxon>Polyneoptera</taxon>
        <taxon>Dictyoptera</taxon>
        <taxon>Blattodea</taxon>
        <taxon>Blattoidea</taxon>
        <taxon>Blattidae</taxon>
        <taxon>Blattinae</taxon>
        <taxon>Periplaneta</taxon>
    </lineage>
</organism>
<sequence length="172" mass="19451">MIPGSNTESYPAFAHIGLRKTPEKISTSEDRQRTSLRSTNIVGVCLPGINLAIIAAKAIVKLQSTHRVSTTATKQEAALKEERQQKRNEVPNDFYATHAMTDRSWTGPNNEIRSAVTRLAVHGYHHKLCRRSNYHDPSPECVCKLCDKPCARYHFSECLKRKSLLEYSRAQN</sequence>
<evidence type="ECO:0000313" key="2">
    <source>
        <dbReference type="Proteomes" id="UP001148838"/>
    </source>
</evidence>
<evidence type="ECO:0000313" key="1">
    <source>
        <dbReference type="EMBL" id="KAJ4437449.1"/>
    </source>
</evidence>
<name>A0ABQ8SUD7_PERAM</name>
<accession>A0ABQ8SUD7</accession>
<gene>
    <name evidence="1" type="ORF">ANN_17593</name>
</gene>
<comment type="caution">
    <text evidence="1">The sequence shown here is derived from an EMBL/GenBank/DDBJ whole genome shotgun (WGS) entry which is preliminary data.</text>
</comment>
<dbReference type="EMBL" id="JAJSOF020000021">
    <property type="protein sequence ID" value="KAJ4437449.1"/>
    <property type="molecule type" value="Genomic_DNA"/>
</dbReference>
<reference evidence="1 2" key="1">
    <citation type="journal article" date="2022" name="Allergy">
        <title>Genome assembly and annotation of Periplaneta americana reveal a comprehensive cockroach allergen profile.</title>
        <authorList>
            <person name="Wang L."/>
            <person name="Xiong Q."/>
            <person name="Saelim N."/>
            <person name="Wang L."/>
            <person name="Nong W."/>
            <person name="Wan A.T."/>
            <person name="Shi M."/>
            <person name="Liu X."/>
            <person name="Cao Q."/>
            <person name="Hui J.H.L."/>
            <person name="Sookrung N."/>
            <person name="Leung T.F."/>
            <person name="Tungtrongchitr A."/>
            <person name="Tsui S.K.W."/>
        </authorList>
    </citation>
    <scope>NUCLEOTIDE SEQUENCE [LARGE SCALE GENOMIC DNA]</scope>
    <source>
        <strain evidence="1">PWHHKU_190912</strain>
    </source>
</reference>
<dbReference type="Proteomes" id="UP001148838">
    <property type="component" value="Unassembled WGS sequence"/>
</dbReference>
<proteinExistence type="predicted"/>
<keyword evidence="2" id="KW-1185">Reference proteome</keyword>
<protein>
    <submittedName>
        <fullName evidence="1">Uncharacterized protein</fullName>
    </submittedName>
</protein>